<name>A0ABT4W1B7_9RHOB</name>
<comment type="caution">
    <text evidence="2">The sequence shown here is derived from an EMBL/GenBank/DDBJ whole genome shotgun (WGS) entry which is preliminary data.</text>
</comment>
<sequence length="222" mass="24362">MREEQLDGLVLWVSEARRPGPCFLFFPGSIGNLDDRAWKLNWFAEKGYGVVAMGYPGSSGSKGRASSTAIMRAAHKTWKAVPSLLGECPVVVVGASLGSGVATRLSYELTQKGTPPAGLVLQAPYRSIHALVSHQAPSLAPFFRGNFDPWPTERFIKHLKLPLFIMHGGRDTAVPVAQGRAVFKTSPSKNKQLEIRKKLSHGKIWAGKGVLKKMERWSKDLQ</sequence>
<evidence type="ECO:0000259" key="1">
    <source>
        <dbReference type="Pfam" id="PF12697"/>
    </source>
</evidence>
<dbReference type="PANTHER" id="PTHR12277">
    <property type="entry name" value="ALPHA/BETA HYDROLASE DOMAIN-CONTAINING PROTEIN"/>
    <property type="match status" value="1"/>
</dbReference>
<dbReference type="Proteomes" id="UP001528040">
    <property type="component" value="Unassembled WGS sequence"/>
</dbReference>
<dbReference type="InterPro" id="IPR029058">
    <property type="entry name" value="AB_hydrolase_fold"/>
</dbReference>
<dbReference type="PANTHER" id="PTHR12277:SF81">
    <property type="entry name" value="PROTEIN ABHD13"/>
    <property type="match status" value="1"/>
</dbReference>
<proteinExistence type="predicted"/>
<protein>
    <recommendedName>
        <fullName evidence="1">AB hydrolase-1 domain-containing protein</fullName>
    </recommendedName>
</protein>
<accession>A0ABT4W1B7</accession>
<evidence type="ECO:0000313" key="3">
    <source>
        <dbReference type="Proteomes" id="UP001528040"/>
    </source>
</evidence>
<gene>
    <name evidence="2" type="ORF">O2N63_05885</name>
</gene>
<dbReference type="SUPFAM" id="SSF53474">
    <property type="entry name" value="alpha/beta-Hydrolases"/>
    <property type="match status" value="1"/>
</dbReference>
<dbReference type="EMBL" id="JAQIIO010000002">
    <property type="protein sequence ID" value="MDA5093617.1"/>
    <property type="molecule type" value="Genomic_DNA"/>
</dbReference>
<dbReference type="Gene3D" id="3.40.50.1820">
    <property type="entry name" value="alpha/beta hydrolase"/>
    <property type="match status" value="1"/>
</dbReference>
<feature type="domain" description="AB hydrolase-1" evidence="1">
    <location>
        <begin position="24"/>
        <end position="156"/>
    </location>
</feature>
<organism evidence="2 3">
    <name type="scientific">Aliiroseovarius salicola</name>
    <dbReference type="NCBI Taxonomy" id="3009082"/>
    <lineage>
        <taxon>Bacteria</taxon>
        <taxon>Pseudomonadati</taxon>
        <taxon>Pseudomonadota</taxon>
        <taxon>Alphaproteobacteria</taxon>
        <taxon>Rhodobacterales</taxon>
        <taxon>Paracoccaceae</taxon>
        <taxon>Aliiroseovarius</taxon>
    </lineage>
</organism>
<keyword evidence="3" id="KW-1185">Reference proteome</keyword>
<dbReference type="Pfam" id="PF12697">
    <property type="entry name" value="Abhydrolase_6"/>
    <property type="match status" value="1"/>
</dbReference>
<reference evidence="2 3" key="1">
    <citation type="submission" date="2023-01" db="EMBL/GenBank/DDBJ databases">
        <authorList>
            <person name="Yoon J.-W."/>
        </authorList>
    </citation>
    <scope>NUCLEOTIDE SEQUENCE [LARGE SCALE GENOMIC DNA]</scope>
    <source>
        <strain evidence="2 3">KMU-50</strain>
    </source>
</reference>
<evidence type="ECO:0000313" key="2">
    <source>
        <dbReference type="EMBL" id="MDA5093617.1"/>
    </source>
</evidence>
<dbReference type="RefSeq" id="WP_271053300.1">
    <property type="nucleotide sequence ID" value="NZ_JAQIIO010000002.1"/>
</dbReference>
<dbReference type="InterPro" id="IPR000073">
    <property type="entry name" value="AB_hydrolase_1"/>
</dbReference>